<dbReference type="KEGG" id="cle:Clole_2751"/>
<proteinExistence type="predicted"/>
<dbReference type="EMBL" id="CP002582">
    <property type="protein sequence ID" value="ADZ84450.1"/>
    <property type="molecule type" value="Genomic_DNA"/>
</dbReference>
<reference evidence="1 2" key="1">
    <citation type="journal article" date="2011" name="J. Bacteriol.">
        <title>Complete genome sequence of the cellulose-degrading bacterium Cellulosilyticum lentocellum.</title>
        <authorList>
            <consortium name="US DOE Joint Genome Institute"/>
            <person name="Miller D.A."/>
            <person name="Suen G."/>
            <person name="Bruce D."/>
            <person name="Copeland A."/>
            <person name="Cheng J.F."/>
            <person name="Detter C."/>
            <person name="Goodwin L.A."/>
            <person name="Han C.S."/>
            <person name="Hauser L.J."/>
            <person name="Land M.L."/>
            <person name="Lapidus A."/>
            <person name="Lucas S."/>
            <person name="Meincke L."/>
            <person name="Pitluck S."/>
            <person name="Tapia R."/>
            <person name="Teshima H."/>
            <person name="Woyke T."/>
            <person name="Fox B.G."/>
            <person name="Angert E.R."/>
            <person name="Currie C.R."/>
        </authorList>
    </citation>
    <scope>NUCLEOTIDE SEQUENCE [LARGE SCALE GENOMIC DNA]</scope>
    <source>
        <strain evidence="2">ATCC 49066 / DSM 5427 / NCIMB 11756 / RHM5</strain>
    </source>
</reference>
<organism evidence="1 2">
    <name type="scientific">Cellulosilyticum lentocellum (strain ATCC 49066 / DSM 5427 / NCIMB 11756 / RHM5)</name>
    <name type="common">Clostridium lentocellum</name>
    <dbReference type="NCBI Taxonomy" id="642492"/>
    <lineage>
        <taxon>Bacteria</taxon>
        <taxon>Bacillati</taxon>
        <taxon>Bacillota</taxon>
        <taxon>Clostridia</taxon>
        <taxon>Lachnospirales</taxon>
        <taxon>Cellulosilyticaceae</taxon>
        <taxon>Cellulosilyticum</taxon>
    </lineage>
</organism>
<keyword evidence="2" id="KW-1185">Reference proteome</keyword>
<dbReference type="eggNOG" id="ENOG50324CX">
    <property type="taxonomic scope" value="Bacteria"/>
</dbReference>
<dbReference type="RefSeq" id="WP_013657742.1">
    <property type="nucleotide sequence ID" value="NC_015275.1"/>
</dbReference>
<sequence>MSESKLTKPKESTNEVAFTKAQLLKSKKYVHQTDVLSVILEDGKNYTIKEVEKLIDSFMKKEVK</sequence>
<gene>
    <name evidence="1" type="ordered locus">Clole_2751</name>
</gene>
<protein>
    <submittedName>
        <fullName evidence="1">Uncharacterized protein</fullName>
    </submittedName>
</protein>
<evidence type="ECO:0000313" key="1">
    <source>
        <dbReference type="EMBL" id="ADZ84450.1"/>
    </source>
</evidence>
<name>F2JK35_CELLD</name>
<dbReference type="AlphaFoldDB" id="F2JK35"/>
<dbReference type="STRING" id="642492.Clole_2751"/>
<accession>F2JK35</accession>
<dbReference type="HOGENOM" id="CLU_196664_2_0_9"/>
<evidence type="ECO:0000313" key="2">
    <source>
        <dbReference type="Proteomes" id="UP000008467"/>
    </source>
</evidence>
<dbReference type="Proteomes" id="UP000008467">
    <property type="component" value="Chromosome"/>
</dbReference>